<accession>A0A139IAR1</accession>
<sequence length="125" mass="13976">MIGTPRRKAEQYQTNALRRDASWVIDVDAFTKHPLILVIKGQEAFRPALESELGFEGIKMFTVSMALLLKQLSHKLTLQEVLQRKHRQKGATDFLPAHSTPPKSVSQMNTLTPLSWPSGPATGQL</sequence>
<evidence type="ECO:0000256" key="1">
    <source>
        <dbReference type="SAM" id="MobiDB-lite"/>
    </source>
</evidence>
<dbReference type="EMBL" id="LFZO01000179">
    <property type="protein sequence ID" value="KXT11814.1"/>
    <property type="molecule type" value="Genomic_DNA"/>
</dbReference>
<feature type="compositionally biased region" description="Polar residues" evidence="1">
    <location>
        <begin position="101"/>
        <end position="125"/>
    </location>
</feature>
<gene>
    <name evidence="2" type="ORF">AC579_6091</name>
</gene>
<protein>
    <submittedName>
        <fullName evidence="2">Uncharacterized protein</fullName>
    </submittedName>
</protein>
<evidence type="ECO:0000313" key="2">
    <source>
        <dbReference type="EMBL" id="KXT11814.1"/>
    </source>
</evidence>
<organism evidence="2 3">
    <name type="scientific">Pseudocercospora musae</name>
    <dbReference type="NCBI Taxonomy" id="113226"/>
    <lineage>
        <taxon>Eukaryota</taxon>
        <taxon>Fungi</taxon>
        <taxon>Dikarya</taxon>
        <taxon>Ascomycota</taxon>
        <taxon>Pezizomycotina</taxon>
        <taxon>Dothideomycetes</taxon>
        <taxon>Dothideomycetidae</taxon>
        <taxon>Mycosphaerellales</taxon>
        <taxon>Mycosphaerellaceae</taxon>
        <taxon>Pseudocercospora</taxon>
    </lineage>
</organism>
<comment type="caution">
    <text evidence="2">The sequence shown here is derived from an EMBL/GenBank/DDBJ whole genome shotgun (WGS) entry which is preliminary data.</text>
</comment>
<name>A0A139IAR1_9PEZI</name>
<keyword evidence="3" id="KW-1185">Reference proteome</keyword>
<feature type="region of interest" description="Disordered" evidence="1">
    <location>
        <begin position="89"/>
        <end position="125"/>
    </location>
</feature>
<proteinExistence type="predicted"/>
<evidence type="ECO:0000313" key="3">
    <source>
        <dbReference type="Proteomes" id="UP000073492"/>
    </source>
</evidence>
<dbReference type="AlphaFoldDB" id="A0A139IAR1"/>
<dbReference type="Proteomes" id="UP000073492">
    <property type="component" value="Unassembled WGS sequence"/>
</dbReference>
<reference evidence="2 3" key="1">
    <citation type="submission" date="2015-07" db="EMBL/GenBank/DDBJ databases">
        <title>Comparative genomics of the Sigatoka disease complex on banana suggests a link between parallel evolutionary changes in Pseudocercospora fijiensis and Pseudocercospora eumusae and increased virulence on the banana host.</title>
        <authorList>
            <person name="Chang T.-C."/>
            <person name="Salvucci A."/>
            <person name="Crous P.W."/>
            <person name="Stergiopoulos I."/>
        </authorList>
    </citation>
    <scope>NUCLEOTIDE SEQUENCE [LARGE SCALE GENOMIC DNA]</scope>
    <source>
        <strain evidence="2 3">CBS 116634</strain>
    </source>
</reference>